<feature type="compositionally biased region" description="Basic residues" evidence="1">
    <location>
        <begin position="71"/>
        <end position="80"/>
    </location>
</feature>
<sequence>MERRKMAVPDSPKRLKTGEGPHQVGAGEPAPSSSSSFNPAPLVSADEKLPDLEPPEKEEARAGDPPAPPPSRRRPVLKAPHKYPEVGRYIDDFDDKEDPPEVFERMRWDTAIVANEALEYYNSKEGTNYVLRNPLHSWCSLFPGQLLIHANFKAKNIVDPSGQNNPPSELFFSETVRFYRQPSKILTCLAMDKRSSDINRGCLYCPSHIRKKSFYHPPMGKSEFGEDQEKDDAQFEYEDSSSDSAMDKD</sequence>
<dbReference type="Proteomes" id="UP001497516">
    <property type="component" value="Chromosome 1"/>
</dbReference>
<evidence type="ECO:0000313" key="3">
    <source>
        <dbReference type="EMBL" id="CAL1352408.1"/>
    </source>
</evidence>
<reference evidence="3 4" key="1">
    <citation type="submission" date="2024-04" db="EMBL/GenBank/DDBJ databases">
        <authorList>
            <person name="Fracassetti M."/>
        </authorList>
    </citation>
    <scope>NUCLEOTIDE SEQUENCE [LARGE SCALE GENOMIC DNA]</scope>
</reference>
<name>A0AAV2C7D8_9ROSI</name>
<keyword evidence="4" id="KW-1185">Reference proteome</keyword>
<evidence type="ECO:0000313" key="4">
    <source>
        <dbReference type="Proteomes" id="UP001497516"/>
    </source>
</evidence>
<dbReference type="Pfam" id="PF12274">
    <property type="entry name" value="DUF3615"/>
    <property type="match status" value="1"/>
</dbReference>
<dbReference type="InterPro" id="IPR022059">
    <property type="entry name" value="DUF3615"/>
</dbReference>
<feature type="region of interest" description="Disordered" evidence="1">
    <location>
        <begin position="214"/>
        <end position="249"/>
    </location>
</feature>
<feature type="compositionally biased region" description="Basic and acidic residues" evidence="1">
    <location>
        <begin position="1"/>
        <end position="19"/>
    </location>
</feature>
<proteinExistence type="predicted"/>
<feature type="compositionally biased region" description="Basic and acidic residues" evidence="1">
    <location>
        <begin position="45"/>
        <end position="62"/>
    </location>
</feature>
<evidence type="ECO:0000256" key="1">
    <source>
        <dbReference type="SAM" id="MobiDB-lite"/>
    </source>
</evidence>
<feature type="compositionally biased region" description="Acidic residues" evidence="1">
    <location>
        <begin position="225"/>
        <end position="241"/>
    </location>
</feature>
<dbReference type="PANTHER" id="PTHR34710">
    <property type="entry name" value="OS03G0834100 PROTEIN"/>
    <property type="match status" value="1"/>
</dbReference>
<evidence type="ECO:0000259" key="2">
    <source>
        <dbReference type="Pfam" id="PF12274"/>
    </source>
</evidence>
<dbReference type="EMBL" id="OZ034813">
    <property type="protein sequence ID" value="CAL1352408.1"/>
    <property type="molecule type" value="Genomic_DNA"/>
</dbReference>
<organism evidence="3 4">
    <name type="scientific">Linum trigynum</name>
    <dbReference type="NCBI Taxonomy" id="586398"/>
    <lineage>
        <taxon>Eukaryota</taxon>
        <taxon>Viridiplantae</taxon>
        <taxon>Streptophyta</taxon>
        <taxon>Embryophyta</taxon>
        <taxon>Tracheophyta</taxon>
        <taxon>Spermatophyta</taxon>
        <taxon>Magnoliopsida</taxon>
        <taxon>eudicotyledons</taxon>
        <taxon>Gunneridae</taxon>
        <taxon>Pentapetalae</taxon>
        <taxon>rosids</taxon>
        <taxon>fabids</taxon>
        <taxon>Malpighiales</taxon>
        <taxon>Linaceae</taxon>
        <taxon>Linum</taxon>
    </lineage>
</organism>
<accession>A0AAV2C7D8</accession>
<feature type="domain" description="DUF3615" evidence="2">
    <location>
        <begin position="114"/>
        <end position="216"/>
    </location>
</feature>
<dbReference type="AlphaFoldDB" id="A0AAV2C7D8"/>
<gene>
    <name evidence="3" type="ORF">LTRI10_LOCUS377</name>
</gene>
<dbReference type="PANTHER" id="PTHR34710:SF20">
    <property type="entry name" value="OS10G0550200 PROTEIN"/>
    <property type="match status" value="1"/>
</dbReference>
<feature type="region of interest" description="Disordered" evidence="1">
    <location>
        <begin position="1"/>
        <end position="80"/>
    </location>
</feature>
<protein>
    <recommendedName>
        <fullName evidence="2">DUF3615 domain-containing protein</fullName>
    </recommendedName>
</protein>